<feature type="domain" description="DUF1214" evidence="2">
    <location>
        <begin position="339"/>
        <end position="447"/>
    </location>
</feature>
<dbReference type="InterPro" id="IPR037050">
    <property type="entry name" value="DUF1254_sf"/>
</dbReference>
<dbReference type="InterPro" id="IPR010679">
    <property type="entry name" value="DUF1254"/>
</dbReference>
<evidence type="ECO:0000313" key="5">
    <source>
        <dbReference type="Proteomes" id="UP000624183"/>
    </source>
</evidence>
<dbReference type="PANTHER" id="PTHR36509:SF2">
    <property type="entry name" value="BLL3101 PROTEIN"/>
    <property type="match status" value="1"/>
</dbReference>
<reference evidence="5" key="1">
    <citation type="journal article" date="2019" name="Int. J. Syst. Evol. Microbiol.">
        <title>The Global Catalogue of Microorganisms (GCM) 10K type strain sequencing project: providing services to taxonomists for standard genome sequencing and annotation.</title>
        <authorList>
            <consortium name="The Broad Institute Genomics Platform"/>
            <consortium name="The Broad Institute Genome Sequencing Center for Infectious Disease"/>
            <person name="Wu L."/>
            <person name="Ma J."/>
        </authorList>
    </citation>
    <scope>NUCLEOTIDE SEQUENCE [LARGE SCALE GENOMIC DNA]</scope>
    <source>
        <strain evidence="5">JCM 4602</strain>
    </source>
</reference>
<evidence type="ECO:0000259" key="2">
    <source>
        <dbReference type="Pfam" id="PF06742"/>
    </source>
</evidence>
<dbReference type="InterPro" id="IPR037049">
    <property type="entry name" value="DUF1214_C_sf"/>
</dbReference>
<keyword evidence="5" id="KW-1185">Reference proteome</keyword>
<dbReference type="SUPFAM" id="SSF160935">
    <property type="entry name" value="VPA0735-like"/>
    <property type="match status" value="1"/>
</dbReference>
<comment type="caution">
    <text evidence="4">The sequence shown here is derived from an EMBL/GenBank/DDBJ whole genome shotgun (WGS) entry which is preliminary data.</text>
</comment>
<sequence length="464" mass="50036">MTSPHSPAEPNSAASPSSTGSLADLAADAYVYGYPLVFDVSMVSTSVQRGFGSLPPAPFNRFGHATKLATADAQFVSVNNDTVYSIAQVDLSGGPLLLHVPDTAGAYFVLQFVDVWSNNFAYLGKRATGTEESDWLLVPPRWTGTTPDGVRGVIEAPTAVVSVVGRFACDGPGDMPRVHALQQALTLTAPETGTHTSGLPSPDPDVPEELHFWEQLRVWTAAFPPAGPDQDHQERFQPLGLLEEGPSPYVNPSPELVDALTRGVAAGKARVEAASKPPTDGGRRPGSWEMNPHLFDYNLDHLGVGTIDAPQWKIADREASYLVRATAARVGLWGNHGYEAVYARTYTDAGGEQLNGSRSYTLRFEQPPPVGSFWSVTMYDTPDYYLVANPADRYSLGDRTPGLVYGEDGSLTVVIQRERPTDPAEAANWLPAPTGDFRPMIRLYTPGQPVLDGTYQLPPVVARS</sequence>
<dbReference type="Pfam" id="PF06863">
    <property type="entry name" value="DUF1254"/>
    <property type="match status" value="1"/>
</dbReference>
<name>A0ABQ3C4R4_9ACTN</name>
<evidence type="ECO:0000259" key="3">
    <source>
        <dbReference type="Pfam" id="PF06863"/>
    </source>
</evidence>
<accession>A0ABQ3C4R4</accession>
<dbReference type="Pfam" id="PF06742">
    <property type="entry name" value="DUF1214"/>
    <property type="match status" value="1"/>
</dbReference>
<dbReference type="EMBL" id="BMUW01000010">
    <property type="protein sequence ID" value="GGZ67115.1"/>
    <property type="molecule type" value="Genomic_DNA"/>
</dbReference>
<proteinExistence type="predicted"/>
<protein>
    <recommendedName>
        <fullName evidence="6">DUF1254 domain-containing protein</fullName>
    </recommendedName>
</protein>
<evidence type="ECO:0008006" key="6">
    <source>
        <dbReference type="Google" id="ProtNLM"/>
    </source>
</evidence>
<feature type="domain" description="DUF1254" evidence="3">
    <location>
        <begin position="59"/>
        <end position="188"/>
    </location>
</feature>
<dbReference type="Gene3D" id="2.60.120.600">
    <property type="entry name" value="Domain of unknown function DUF1214, C-terminal domain"/>
    <property type="match status" value="1"/>
</dbReference>
<evidence type="ECO:0000256" key="1">
    <source>
        <dbReference type="SAM" id="MobiDB-lite"/>
    </source>
</evidence>
<dbReference type="PANTHER" id="PTHR36509">
    <property type="entry name" value="BLL3101 PROTEIN"/>
    <property type="match status" value="1"/>
</dbReference>
<dbReference type="Proteomes" id="UP000624183">
    <property type="component" value="Unassembled WGS sequence"/>
</dbReference>
<dbReference type="InterPro" id="IPR010621">
    <property type="entry name" value="DUF1214"/>
</dbReference>
<feature type="region of interest" description="Disordered" evidence="1">
    <location>
        <begin position="268"/>
        <end position="287"/>
    </location>
</feature>
<organism evidence="4 5">
    <name type="scientific">Streptomyces rubiginosohelvolus</name>
    <dbReference type="NCBI Taxonomy" id="67362"/>
    <lineage>
        <taxon>Bacteria</taxon>
        <taxon>Bacillati</taxon>
        <taxon>Actinomycetota</taxon>
        <taxon>Actinomycetes</taxon>
        <taxon>Kitasatosporales</taxon>
        <taxon>Streptomycetaceae</taxon>
        <taxon>Streptomyces</taxon>
    </lineage>
</organism>
<dbReference type="Gene3D" id="2.60.40.1610">
    <property type="entry name" value="Domain of unknown function DUF1254"/>
    <property type="match status" value="1"/>
</dbReference>
<evidence type="ECO:0000313" key="4">
    <source>
        <dbReference type="EMBL" id="GGZ67115.1"/>
    </source>
</evidence>
<gene>
    <name evidence="4" type="ORF">GCM10010328_47740</name>
</gene>